<dbReference type="Proteomes" id="UP001370490">
    <property type="component" value="Unassembled WGS sequence"/>
</dbReference>
<dbReference type="SUPFAM" id="SSF52058">
    <property type="entry name" value="L domain-like"/>
    <property type="match status" value="1"/>
</dbReference>
<evidence type="ECO:0000313" key="12">
    <source>
        <dbReference type="EMBL" id="KAK6913902.1"/>
    </source>
</evidence>
<feature type="domain" description="Malectin-like" evidence="11">
    <location>
        <begin position="55"/>
        <end position="370"/>
    </location>
</feature>
<dbReference type="InterPro" id="IPR001611">
    <property type="entry name" value="Leu-rich_rpt"/>
</dbReference>
<dbReference type="Pfam" id="PF12819">
    <property type="entry name" value="Malectin_like"/>
    <property type="match status" value="1"/>
</dbReference>
<evidence type="ECO:0000256" key="9">
    <source>
        <dbReference type="SAM" id="SignalP"/>
    </source>
</evidence>
<dbReference type="FunFam" id="3.80.10.10:FF:000129">
    <property type="entry name" value="Leucine-rich repeat receptor-like kinase"/>
    <property type="match status" value="1"/>
</dbReference>
<gene>
    <name evidence="12" type="ORF">RJ641_021223</name>
</gene>
<feature type="domain" description="Leucine-rich repeat-containing N-terminal plant-type" evidence="10">
    <location>
        <begin position="460"/>
        <end position="493"/>
    </location>
</feature>
<reference evidence="12 13" key="1">
    <citation type="submission" date="2023-12" db="EMBL/GenBank/DDBJ databases">
        <title>A high-quality genome assembly for Dillenia turbinata (Dilleniales).</title>
        <authorList>
            <person name="Chanderbali A."/>
        </authorList>
    </citation>
    <scope>NUCLEOTIDE SEQUENCE [LARGE SCALE GENOMIC DNA]</scope>
    <source>
        <strain evidence="12">LSX21</strain>
        <tissue evidence="12">Leaf</tissue>
    </source>
</reference>
<evidence type="ECO:0000256" key="4">
    <source>
        <dbReference type="ARBA" id="ARBA00022729"/>
    </source>
</evidence>
<organism evidence="12 13">
    <name type="scientific">Dillenia turbinata</name>
    <dbReference type="NCBI Taxonomy" id="194707"/>
    <lineage>
        <taxon>Eukaryota</taxon>
        <taxon>Viridiplantae</taxon>
        <taxon>Streptophyta</taxon>
        <taxon>Embryophyta</taxon>
        <taxon>Tracheophyta</taxon>
        <taxon>Spermatophyta</taxon>
        <taxon>Magnoliopsida</taxon>
        <taxon>eudicotyledons</taxon>
        <taxon>Gunneridae</taxon>
        <taxon>Pentapetalae</taxon>
        <taxon>Dilleniales</taxon>
        <taxon>Dilleniaceae</taxon>
        <taxon>Dillenia</taxon>
    </lineage>
</organism>
<keyword evidence="7 8" id="KW-0472">Membrane</keyword>
<feature type="signal peptide" evidence="9">
    <location>
        <begin position="1"/>
        <end position="22"/>
    </location>
</feature>
<evidence type="ECO:0000259" key="10">
    <source>
        <dbReference type="Pfam" id="PF08263"/>
    </source>
</evidence>
<keyword evidence="3 8" id="KW-0812">Transmembrane</keyword>
<dbReference type="GO" id="GO:0016020">
    <property type="term" value="C:membrane"/>
    <property type="evidence" value="ECO:0007669"/>
    <property type="project" value="UniProtKB-SubCell"/>
</dbReference>
<keyword evidence="5" id="KW-0677">Repeat</keyword>
<proteinExistence type="predicted"/>
<sequence length="550" mass="60429">MSPFSLSLILALIVSLLSLSFSQPPHGNFLSSLSLSLSLSLTIFFSCFLFSATLINCGATVDTEIDGYLWSPDTEFTSTGTPKTLTTPNVLPLLSTVRSFPISNRKSCYTVPVYRYGKYLIRTTYFYGGINGQHSPPVFDQIVDGTIWSMVNTTEDYSKGNYSYYEGVFVAQGKYMSICVASNSYTDSNPFMSALELVLMTDSVYNSTDFGKHGLGLIARHSFGYQGNVIRYPDDQFDRFWEPFGQNDPTGIISNVSVSGFWNLPPLKVFETQLTTGPSEHLELQWPVGSIPNSTYYIALYFADDHANGSRVFNISVSGIPYYSNLNVTSDGVVVFATQWPLSALTNITLTPAAGSTVGPLINAGEVFSVLPLGGRTTTRDVLALGDISDEPAILSGEGCRIRGKRNLEYFKDFRLQLKTFNLDTSTSCLKIKWQEKKDAFYEINYHACILCIKGLHFIALEKVRNSLQHAPPDWNGDPCLPSQYSWTGITCSTGSRIRVISLNLTGMDLSGTLSPSIANLTALSTILLGNNNISGSIPDLSSLKMLEIL</sequence>
<evidence type="ECO:0000256" key="7">
    <source>
        <dbReference type="ARBA" id="ARBA00023136"/>
    </source>
</evidence>
<dbReference type="InterPro" id="IPR013210">
    <property type="entry name" value="LRR_N_plant-typ"/>
</dbReference>
<accession>A0AAN8UQ05</accession>
<keyword evidence="4 9" id="KW-0732">Signal</keyword>
<evidence type="ECO:0000256" key="8">
    <source>
        <dbReference type="SAM" id="Phobius"/>
    </source>
</evidence>
<dbReference type="Gene3D" id="2.60.120.430">
    <property type="entry name" value="Galactose-binding lectin"/>
    <property type="match status" value="2"/>
</dbReference>
<evidence type="ECO:0000256" key="2">
    <source>
        <dbReference type="ARBA" id="ARBA00022614"/>
    </source>
</evidence>
<keyword evidence="6 8" id="KW-1133">Transmembrane helix</keyword>
<evidence type="ECO:0000256" key="6">
    <source>
        <dbReference type="ARBA" id="ARBA00022989"/>
    </source>
</evidence>
<dbReference type="EMBL" id="JBAMMX010000026">
    <property type="protein sequence ID" value="KAK6913902.1"/>
    <property type="molecule type" value="Genomic_DNA"/>
</dbReference>
<name>A0AAN8UQ05_9MAGN</name>
<dbReference type="PROSITE" id="PS51450">
    <property type="entry name" value="LRR"/>
    <property type="match status" value="1"/>
</dbReference>
<evidence type="ECO:0000256" key="3">
    <source>
        <dbReference type="ARBA" id="ARBA00022692"/>
    </source>
</evidence>
<dbReference type="PANTHER" id="PTHR45631:SF3">
    <property type="entry name" value="OS05G0393100 PROTEIN"/>
    <property type="match status" value="1"/>
</dbReference>
<comment type="subcellular location">
    <subcellularLocation>
        <location evidence="1">Membrane</location>
        <topology evidence="1">Single-pass membrane protein</topology>
    </subcellularLocation>
</comment>
<dbReference type="InterPro" id="IPR032675">
    <property type="entry name" value="LRR_dom_sf"/>
</dbReference>
<evidence type="ECO:0000256" key="1">
    <source>
        <dbReference type="ARBA" id="ARBA00004167"/>
    </source>
</evidence>
<dbReference type="Gene3D" id="3.80.10.10">
    <property type="entry name" value="Ribonuclease Inhibitor"/>
    <property type="match status" value="1"/>
</dbReference>
<comment type="caution">
    <text evidence="12">The sequence shown here is derived from an EMBL/GenBank/DDBJ whole genome shotgun (WGS) entry which is preliminary data.</text>
</comment>
<feature type="chain" id="PRO_5042950336" evidence="9">
    <location>
        <begin position="23"/>
        <end position="550"/>
    </location>
</feature>
<keyword evidence="2" id="KW-0433">Leucine-rich repeat</keyword>
<feature type="transmembrane region" description="Helical" evidence="8">
    <location>
        <begin position="32"/>
        <end position="55"/>
    </location>
</feature>
<evidence type="ECO:0000259" key="11">
    <source>
        <dbReference type="Pfam" id="PF12819"/>
    </source>
</evidence>
<protein>
    <submittedName>
        <fullName evidence="12">Malectin-like domain</fullName>
    </submittedName>
</protein>
<evidence type="ECO:0000256" key="5">
    <source>
        <dbReference type="ARBA" id="ARBA00022737"/>
    </source>
</evidence>
<dbReference type="PANTHER" id="PTHR45631">
    <property type="entry name" value="OS07G0107800 PROTEIN-RELATED"/>
    <property type="match status" value="1"/>
</dbReference>
<dbReference type="AlphaFoldDB" id="A0AAN8UQ05"/>
<evidence type="ECO:0000313" key="13">
    <source>
        <dbReference type="Proteomes" id="UP001370490"/>
    </source>
</evidence>
<dbReference type="InterPro" id="IPR024788">
    <property type="entry name" value="Malectin-like_Carb-bd_dom"/>
</dbReference>
<dbReference type="Pfam" id="PF08263">
    <property type="entry name" value="LRRNT_2"/>
    <property type="match status" value="1"/>
</dbReference>
<keyword evidence="13" id="KW-1185">Reference proteome</keyword>